<keyword evidence="4" id="KW-1015">Disulfide bond</keyword>
<evidence type="ECO:0000256" key="5">
    <source>
        <dbReference type="ARBA" id="ARBA00023180"/>
    </source>
</evidence>
<dbReference type="PANTHER" id="PTHR11640">
    <property type="entry name" value="NEPHRIN"/>
    <property type="match status" value="1"/>
</dbReference>
<feature type="region of interest" description="Disordered" evidence="7">
    <location>
        <begin position="1254"/>
        <end position="1307"/>
    </location>
</feature>
<evidence type="ECO:0000256" key="7">
    <source>
        <dbReference type="SAM" id="MobiDB-lite"/>
    </source>
</evidence>
<dbReference type="PROSITE" id="PS50835">
    <property type="entry name" value="IG_LIKE"/>
    <property type="match status" value="8"/>
</dbReference>
<sequence>MLPKMDAKTGSVADDAQGRQMFRTKPQNVSAIKDQTVILKCEVMNQSGRMQWSKNGFALGYDKSIPGFSRYEVVGNLNLGEYNLMITNVELRDDTEYQCQVLPTPGNPPLMASAYLTVHIPPDVPKIVGHKNASTIDIPYTQDEIKLECVAHNGRPAARLEWFKDGEKITTGISYRTETKPGEKLSTAISVLTYRPKFNYNDALLSCQASNDAVQGPPLETFVQLSISFPPGEPHISGYHEGQVVRINDTLHLKCVSEGGNPPALVIWYKNNKEIDRSYFTEQNKAENDLTLTVESSDNDAIFKCEASNTATVKPLVASFKLTVHFPPKKVKISGHRLAKAGQTVTLKCVSTNSNPAATITWFARGRQLPDENTQVKSSPKGGFISTSITKVNLTGNDNNVMYTCVAKNEYVVGGTSDSVTLSVLYPPASPTISGYNPGSAVHSGESAKLTCTAIGGNPLASLKWYTRGRRLDSDYKIIGNIASADLNVIIKPEDNGAIYVCKATNNATVRPLQTQIRLKVFFPPVSVNITTKPDQARAGQKYTLTCECSSSNPEAEIIWLHNSQRLQGNNLALMNGSNGGKITINILEIIPTPDDHMAVYGCRAINHAVDKSVNDGITLDILFKPVFNTLIPHKISILEDEWKSVNFSVRANPEKVRFSLWRDGRVLKLPRNFLLDDDGLLNLTKVKQKDSGDYQIKAVNKEGATFLNFTVDILYAANITHISTPVIEDEGGIAYLECIAEANPMSDNMVGWTRDSYDMSRTRQTYDKGSSSLTVYELSRTDAGTFTCSAYNGYGKVVTRVAQLIVKYPPQIDQSRQYAKAASDKGGTATLICKADGAPLITFSWSKGSAELKNSDKYNIKGTKDGDVYYTSLLEISNVTKEDYGKYLCKAKNVEGSAESEILLDGTSKPDPPYNIKFVNATHNSLTLTWQPGFNGGMTQSFRVRYRPKGTTNYKYVDVGPGSNVYLLTGLERGQEYEITMLAFNKLGESQYQRKEFIAKTSHLNPPEEHDAAPPQDSDDMPLIIILVVCIVGIFLLALNIGLIMFFIRRKRKRLERHLEWYALHSSNHSGTNETIPRQRDGSDTTSHTNTFELFGSTKESHLYPMSPSEDARSYDTYDKSLDEFSDECSKNYEFLPFQDEDMKRVFLPPHDYSDRPYTPCKQDSPHVEPKRIYMDSPNRQIAYLDDSDTRLPNEDLYMTPKKKTETFEPNHYGVIRGKTPPGNIYEDTNWSRQEQNSRMRNGMVGDYLERAPSRPCSRAGPSVPLSPSIVPNPCYESPSQYRSTNARGSLQSPIQPSLEMKGHLV</sequence>
<dbReference type="Proteomes" id="UP000515154">
    <property type="component" value="Linkage group LG5"/>
</dbReference>
<protein>
    <submittedName>
        <fullName evidence="12">Nephrin-like isoform X1</fullName>
    </submittedName>
</protein>
<dbReference type="InterPro" id="IPR036116">
    <property type="entry name" value="FN3_sf"/>
</dbReference>
<dbReference type="FunFam" id="2.60.40.10:FF:000405">
    <property type="entry name" value="nephrin isoform X1"/>
    <property type="match status" value="1"/>
</dbReference>
<gene>
    <name evidence="12" type="primary">LOC115212345</name>
</gene>
<dbReference type="SMART" id="SM00409">
    <property type="entry name" value="IG"/>
    <property type="match status" value="8"/>
</dbReference>
<feature type="region of interest" description="Disordered" evidence="7">
    <location>
        <begin position="1070"/>
        <end position="1092"/>
    </location>
</feature>
<reference evidence="12" key="1">
    <citation type="submission" date="2025-08" db="UniProtKB">
        <authorList>
            <consortium name="RefSeq"/>
        </authorList>
    </citation>
    <scope>IDENTIFICATION</scope>
</reference>
<dbReference type="SUPFAM" id="SSF49265">
    <property type="entry name" value="Fibronectin type III"/>
    <property type="match status" value="1"/>
</dbReference>
<dbReference type="InterPro" id="IPR003599">
    <property type="entry name" value="Ig_sub"/>
</dbReference>
<keyword evidence="3 8" id="KW-0472">Membrane</keyword>
<evidence type="ECO:0000256" key="8">
    <source>
        <dbReference type="SAM" id="Phobius"/>
    </source>
</evidence>
<dbReference type="InterPro" id="IPR003598">
    <property type="entry name" value="Ig_sub2"/>
</dbReference>
<evidence type="ECO:0000256" key="6">
    <source>
        <dbReference type="ARBA" id="ARBA00023319"/>
    </source>
</evidence>
<feature type="domain" description="Ig-like" evidence="9">
    <location>
        <begin position="328"/>
        <end position="423"/>
    </location>
</feature>
<keyword evidence="8" id="KW-0812">Transmembrane</keyword>
<keyword evidence="6" id="KW-0393">Immunoglobulin domain</keyword>
<keyword evidence="2" id="KW-0677">Repeat</keyword>
<evidence type="ECO:0000259" key="9">
    <source>
        <dbReference type="PROSITE" id="PS50835"/>
    </source>
</evidence>
<dbReference type="PANTHER" id="PTHR11640:SF136">
    <property type="entry name" value="NEPHRIN"/>
    <property type="match status" value="1"/>
</dbReference>
<feature type="domain" description="Ig-like" evidence="9">
    <location>
        <begin position="718"/>
        <end position="800"/>
    </location>
</feature>
<name>A0A7E6EVS9_9MOLL</name>
<feature type="domain" description="Ig-like" evidence="9">
    <location>
        <begin position="3"/>
        <end position="117"/>
    </location>
</feature>
<comment type="subcellular location">
    <subcellularLocation>
        <location evidence="1">Membrane</location>
        <topology evidence="1">Single-pass type I membrane protein</topology>
    </subcellularLocation>
</comment>
<proteinExistence type="predicted"/>
<dbReference type="InterPro" id="IPR013783">
    <property type="entry name" value="Ig-like_fold"/>
</dbReference>
<feature type="compositionally biased region" description="Polar residues" evidence="7">
    <location>
        <begin position="1279"/>
        <end position="1297"/>
    </location>
</feature>
<dbReference type="InterPro" id="IPR007110">
    <property type="entry name" value="Ig-like_dom"/>
</dbReference>
<keyword evidence="5" id="KW-0325">Glycoprotein</keyword>
<accession>A0A7E6EVS9</accession>
<feature type="domain" description="Ig-like" evidence="9">
    <location>
        <begin position="125"/>
        <end position="224"/>
    </location>
</feature>
<evidence type="ECO:0000256" key="2">
    <source>
        <dbReference type="ARBA" id="ARBA00022737"/>
    </source>
</evidence>
<organism evidence="11 12">
    <name type="scientific">Octopus sinensis</name>
    <name type="common">East Asian common octopus</name>
    <dbReference type="NCBI Taxonomy" id="2607531"/>
    <lineage>
        <taxon>Eukaryota</taxon>
        <taxon>Metazoa</taxon>
        <taxon>Spiralia</taxon>
        <taxon>Lophotrochozoa</taxon>
        <taxon>Mollusca</taxon>
        <taxon>Cephalopoda</taxon>
        <taxon>Coleoidea</taxon>
        <taxon>Octopodiformes</taxon>
        <taxon>Octopoda</taxon>
        <taxon>Incirrata</taxon>
        <taxon>Octopodidae</taxon>
        <taxon>Octopus</taxon>
    </lineage>
</organism>
<evidence type="ECO:0000313" key="12">
    <source>
        <dbReference type="RefSeq" id="XP_036359050.1"/>
    </source>
</evidence>
<dbReference type="CDD" id="cd00063">
    <property type="entry name" value="FN3"/>
    <property type="match status" value="1"/>
</dbReference>
<dbReference type="Pfam" id="PF08205">
    <property type="entry name" value="C2-set_2"/>
    <property type="match status" value="2"/>
</dbReference>
<dbReference type="Pfam" id="PF07679">
    <property type="entry name" value="I-set"/>
    <property type="match status" value="2"/>
</dbReference>
<feature type="domain" description="Fibronectin type-III" evidence="10">
    <location>
        <begin position="913"/>
        <end position="1005"/>
    </location>
</feature>
<dbReference type="InterPro" id="IPR013162">
    <property type="entry name" value="CD80_C2-set"/>
</dbReference>
<dbReference type="SMART" id="SM00408">
    <property type="entry name" value="IGc2"/>
    <property type="match status" value="7"/>
</dbReference>
<evidence type="ECO:0000259" key="10">
    <source>
        <dbReference type="PROSITE" id="PS50853"/>
    </source>
</evidence>
<feature type="domain" description="Ig-like" evidence="9">
    <location>
        <begin position="431"/>
        <end position="518"/>
    </location>
</feature>
<dbReference type="Pfam" id="PF00041">
    <property type="entry name" value="fn3"/>
    <property type="match status" value="1"/>
</dbReference>
<evidence type="ECO:0000313" key="11">
    <source>
        <dbReference type="Proteomes" id="UP000515154"/>
    </source>
</evidence>
<dbReference type="InterPro" id="IPR051275">
    <property type="entry name" value="Cell_adhesion_signaling"/>
</dbReference>
<dbReference type="SMART" id="SM00060">
    <property type="entry name" value="FN3"/>
    <property type="match status" value="1"/>
</dbReference>
<dbReference type="Pfam" id="PF13927">
    <property type="entry name" value="Ig_3"/>
    <property type="match status" value="3"/>
</dbReference>
<feature type="domain" description="Ig-like" evidence="9">
    <location>
        <begin position="811"/>
        <end position="906"/>
    </location>
</feature>
<dbReference type="KEGG" id="osn:115212345"/>
<dbReference type="PROSITE" id="PS50853">
    <property type="entry name" value="FN3"/>
    <property type="match status" value="1"/>
</dbReference>
<feature type="domain" description="Ig-like" evidence="9">
    <location>
        <begin position="234"/>
        <end position="323"/>
    </location>
</feature>
<dbReference type="GO" id="GO:0005911">
    <property type="term" value="C:cell-cell junction"/>
    <property type="evidence" value="ECO:0007669"/>
    <property type="project" value="TreeGrafter"/>
</dbReference>
<dbReference type="SUPFAM" id="SSF48726">
    <property type="entry name" value="Immunoglobulin"/>
    <property type="match status" value="8"/>
</dbReference>
<evidence type="ECO:0000256" key="1">
    <source>
        <dbReference type="ARBA" id="ARBA00004479"/>
    </source>
</evidence>
<evidence type="ECO:0000256" key="4">
    <source>
        <dbReference type="ARBA" id="ARBA00023157"/>
    </source>
</evidence>
<evidence type="ECO:0000256" key="3">
    <source>
        <dbReference type="ARBA" id="ARBA00023136"/>
    </source>
</evidence>
<dbReference type="InterPro" id="IPR003961">
    <property type="entry name" value="FN3_dom"/>
</dbReference>
<dbReference type="InterPro" id="IPR013098">
    <property type="entry name" value="Ig_I-set"/>
</dbReference>
<dbReference type="FunFam" id="2.60.40.10:FF:000107">
    <property type="entry name" value="Myosin, light chain kinase a"/>
    <property type="match status" value="1"/>
</dbReference>
<dbReference type="GO" id="GO:0005886">
    <property type="term" value="C:plasma membrane"/>
    <property type="evidence" value="ECO:0007669"/>
    <property type="project" value="TreeGrafter"/>
</dbReference>
<dbReference type="RefSeq" id="XP_036359050.1">
    <property type="nucleotide sequence ID" value="XM_036503157.1"/>
</dbReference>
<dbReference type="Gene3D" id="2.60.40.10">
    <property type="entry name" value="Immunoglobulins"/>
    <property type="match status" value="10"/>
</dbReference>
<keyword evidence="11" id="KW-1185">Reference proteome</keyword>
<dbReference type="GO" id="GO:0050839">
    <property type="term" value="F:cell adhesion molecule binding"/>
    <property type="evidence" value="ECO:0007669"/>
    <property type="project" value="TreeGrafter"/>
</dbReference>
<dbReference type="InterPro" id="IPR036179">
    <property type="entry name" value="Ig-like_dom_sf"/>
</dbReference>
<keyword evidence="8" id="KW-1133">Transmembrane helix</keyword>
<dbReference type="GO" id="GO:0098609">
    <property type="term" value="P:cell-cell adhesion"/>
    <property type="evidence" value="ECO:0007669"/>
    <property type="project" value="TreeGrafter"/>
</dbReference>
<feature type="transmembrane region" description="Helical" evidence="8">
    <location>
        <begin position="1024"/>
        <end position="1049"/>
    </location>
</feature>
<feature type="domain" description="Ig-like" evidence="9">
    <location>
        <begin position="524"/>
        <end position="615"/>
    </location>
</feature>